<dbReference type="AlphaFoldDB" id="A0A382JLT9"/>
<accession>A0A382JLT9</accession>
<dbReference type="EMBL" id="UINC01074419">
    <property type="protein sequence ID" value="SVC11591.1"/>
    <property type="molecule type" value="Genomic_DNA"/>
</dbReference>
<organism evidence="1">
    <name type="scientific">marine metagenome</name>
    <dbReference type="NCBI Taxonomy" id="408172"/>
    <lineage>
        <taxon>unclassified sequences</taxon>
        <taxon>metagenomes</taxon>
        <taxon>ecological metagenomes</taxon>
    </lineage>
</organism>
<sequence length="25" mass="2891">MRTSLTMYKIGQVALFGVYHAIEFD</sequence>
<protein>
    <submittedName>
        <fullName evidence="1">Uncharacterized protein</fullName>
    </submittedName>
</protein>
<name>A0A382JLT9_9ZZZZ</name>
<gene>
    <name evidence="1" type="ORF">METZ01_LOCUS264445</name>
</gene>
<evidence type="ECO:0000313" key="1">
    <source>
        <dbReference type="EMBL" id="SVC11591.1"/>
    </source>
</evidence>
<reference evidence="1" key="1">
    <citation type="submission" date="2018-05" db="EMBL/GenBank/DDBJ databases">
        <authorList>
            <person name="Lanie J.A."/>
            <person name="Ng W.-L."/>
            <person name="Kazmierczak K.M."/>
            <person name="Andrzejewski T.M."/>
            <person name="Davidsen T.M."/>
            <person name="Wayne K.J."/>
            <person name="Tettelin H."/>
            <person name="Glass J.I."/>
            <person name="Rusch D."/>
            <person name="Podicherti R."/>
            <person name="Tsui H.-C.T."/>
            <person name="Winkler M.E."/>
        </authorList>
    </citation>
    <scope>NUCLEOTIDE SEQUENCE</scope>
</reference>
<proteinExistence type="predicted"/>